<reference evidence="2 3" key="1">
    <citation type="submission" date="2020-08" db="EMBL/GenBank/DDBJ databases">
        <title>Genomic Encyclopedia of Type Strains, Phase IV (KMG-IV): sequencing the most valuable type-strain genomes for metagenomic binning, comparative biology and taxonomic classification.</title>
        <authorList>
            <person name="Goeker M."/>
        </authorList>
    </citation>
    <scope>NUCLEOTIDE SEQUENCE [LARGE SCALE GENOMIC DNA]</scope>
    <source>
        <strain evidence="2 3">DSM 25897</strain>
    </source>
</reference>
<organism evidence="2 3">
    <name type="scientific">Rehaibacterium terrae</name>
    <dbReference type="NCBI Taxonomy" id="1341696"/>
    <lineage>
        <taxon>Bacteria</taxon>
        <taxon>Pseudomonadati</taxon>
        <taxon>Pseudomonadota</taxon>
        <taxon>Gammaproteobacteria</taxon>
        <taxon>Lysobacterales</taxon>
        <taxon>Lysobacteraceae</taxon>
        <taxon>Rehaibacterium</taxon>
    </lineage>
</organism>
<feature type="transmembrane region" description="Helical" evidence="1">
    <location>
        <begin position="7"/>
        <end position="28"/>
    </location>
</feature>
<feature type="transmembrane region" description="Helical" evidence="1">
    <location>
        <begin position="80"/>
        <end position="98"/>
    </location>
</feature>
<evidence type="ECO:0000313" key="3">
    <source>
        <dbReference type="Proteomes" id="UP000519004"/>
    </source>
</evidence>
<feature type="transmembrane region" description="Helical" evidence="1">
    <location>
        <begin position="40"/>
        <end position="59"/>
    </location>
</feature>
<proteinExistence type="predicted"/>
<keyword evidence="1" id="KW-0812">Transmembrane</keyword>
<sequence length="100" mass="11197">MPGRRLLHWLPVILVPTLTGLSFSLYLGQRGDGGWQGGPLLAGMLVSVLAFLALAGWELHRLRRREPARPAPRMRLIESPILWLPPLILLALLAVFLFRV</sequence>
<name>A0A7W7XY08_9GAMM</name>
<evidence type="ECO:0000256" key="1">
    <source>
        <dbReference type="SAM" id="Phobius"/>
    </source>
</evidence>
<gene>
    <name evidence="2" type="ORF">HNQ58_000268</name>
</gene>
<protein>
    <submittedName>
        <fullName evidence="2">Uncharacterized protein</fullName>
    </submittedName>
</protein>
<accession>A0A7W7XY08</accession>
<keyword evidence="1" id="KW-0472">Membrane</keyword>
<evidence type="ECO:0000313" key="2">
    <source>
        <dbReference type="EMBL" id="MBB5014394.1"/>
    </source>
</evidence>
<dbReference type="Proteomes" id="UP000519004">
    <property type="component" value="Unassembled WGS sequence"/>
</dbReference>
<dbReference type="RefSeq" id="WP_183946989.1">
    <property type="nucleotide sequence ID" value="NZ_JACHHX010000002.1"/>
</dbReference>
<comment type="caution">
    <text evidence="2">The sequence shown here is derived from an EMBL/GenBank/DDBJ whole genome shotgun (WGS) entry which is preliminary data.</text>
</comment>
<keyword evidence="1" id="KW-1133">Transmembrane helix</keyword>
<dbReference type="EMBL" id="JACHHX010000002">
    <property type="protein sequence ID" value="MBB5014394.1"/>
    <property type="molecule type" value="Genomic_DNA"/>
</dbReference>
<keyword evidence="3" id="KW-1185">Reference proteome</keyword>
<dbReference type="AlphaFoldDB" id="A0A7W7XY08"/>